<dbReference type="Proteomes" id="UP001141259">
    <property type="component" value="Unassembled WGS sequence"/>
</dbReference>
<organism evidence="1 2">
    <name type="scientific">Umezawaea endophytica</name>
    <dbReference type="NCBI Taxonomy" id="1654476"/>
    <lineage>
        <taxon>Bacteria</taxon>
        <taxon>Bacillati</taxon>
        <taxon>Actinomycetota</taxon>
        <taxon>Actinomycetes</taxon>
        <taxon>Pseudonocardiales</taxon>
        <taxon>Pseudonocardiaceae</taxon>
        <taxon>Umezawaea</taxon>
    </lineage>
</organism>
<proteinExistence type="predicted"/>
<evidence type="ECO:0000313" key="2">
    <source>
        <dbReference type="Proteomes" id="UP001141259"/>
    </source>
</evidence>
<evidence type="ECO:0008006" key="3">
    <source>
        <dbReference type="Google" id="ProtNLM"/>
    </source>
</evidence>
<name>A0A9X2VWZ6_9PSEU</name>
<reference evidence="1" key="1">
    <citation type="submission" date="2022-08" db="EMBL/GenBank/DDBJ databases">
        <authorList>
            <person name="Tistechok S."/>
            <person name="Samborskyy M."/>
            <person name="Roman I."/>
        </authorList>
    </citation>
    <scope>NUCLEOTIDE SEQUENCE</scope>
    <source>
        <strain evidence="1">DSM 103496</strain>
    </source>
</reference>
<accession>A0A9X2VWZ6</accession>
<dbReference type="AlphaFoldDB" id="A0A9X2VWZ6"/>
<comment type="caution">
    <text evidence="1">The sequence shown here is derived from an EMBL/GenBank/DDBJ whole genome shotgun (WGS) entry which is preliminary data.</text>
</comment>
<dbReference type="RefSeq" id="WP_259629671.1">
    <property type="nucleotide sequence ID" value="NZ_JANYMP010000043.1"/>
</dbReference>
<sequence>MTIIKKTSVLIGSAAVALGVVGVGVAGASIPTPQCTASSLDVVAHERRSPNVADQLFQVEFEAKPGTACTMRGTLGDLVFHDPSGNPLPIGVVSPDPAGAEAAVLVPGSPKVVYIASRKGTGQGYPVASATFTLPSTAASDRTVTVAWPNSLSGPARLGYVGDFFG</sequence>
<gene>
    <name evidence="1" type="ORF">NZH93_45950</name>
</gene>
<protein>
    <recommendedName>
        <fullName evidence="3">DUF4232 domain-containing protein</fullName>
    </recommendedName>
</protein>
<keyword evidence="2" id="KW-1185">Reference proteome</keyword>
<evidence type="ECO:0000313" key="1">
    <source>
        <dbReference type="EMBL" id="MCS7484220.1"/>
    </source>
</evidence>
<dbReference type="EMBL" id="JANYMP010000043">
    <property type="protein sequence ID" value="MCS7484220.1"/>
    <property type="molecule type" value="Genomic_DNA"/>
</dbReference>